<organism evidence="1 2">
    <name type="scientific">Terrimonas ginsenosidimutans</name>
    <dbReference type="NCBI Taxonomy" id="2908004"/>
    <lineage>
        <taxon>Bacteria</taxon>
        <taxon>Pseudomonadati</taxon>
        <taxon>Bacteroidota</taxon>
        <taxon>Chitinophagia</taxon>
        <taxon>Chitinophagales</taxon>
        <taxon>Chitinophagaceae</taxon>
        <taxon>Terrimonas</taxon>
    </lineage>
</organism>
<sequence>MGTSGKSVKPHLSWGSNTVTAIRHLDTPLICIDASQTYKKIRKIAFACDFKDVNETIPVELIKQTVKIFQAELHIIHIHHPGEHLLQSTHVHQLFDDLHPTYHFPNHQEIEKAINGIIRQEALDLLIAVPKKHKLFDGIFHPSDTKKMLFHSIVPLMFIRN</sequence>
<comment type="caution">
    <text evidence="1">The sequence shown here is derived from an EMBL/GenBank/DDBJ whole genome shotgun (WGS) entry which is preliminary data.</text>
</comment>
<gene>
    <name evidence="1" type="ORF">LZZ85_18440</name>
</gene>
<dbReference type="SUPFAM" id="SSF52402">
    <property type="entry name" value="Adenine nucleotide alpha hydrolases-like"/>
    <property type="match status" value="1"/>
</dbReference>
<name>A0ABS9KVL5_9BACT</name>
<evidence type="ECO:0000313" key="1">
    <source>
        <dbReference type="EMBL" id="MCG2616284.1"/>
    </source>
</evidence>
<proteinExistence type="predicted"/>
<dbReference type="RefSeq" id="WP_237874819.1">
    <property type="nucleotide sequence ID" value="NZ_JAKLTR010000012.1"/>
</dbReference>
<evidence type="ECO:0000313" key="2">
    <source>
        <dbReference type="Proteomes" id="UP001165367"/>
    </source>
</evidence>
<dbReference type="Proteomes" id="UP001165367">
    <property type="component" value="Unassembled WGS sequence"/>
</dbReference>
<dbReference type="EMBL" id="JAKLTR010000012">
    <property type="protein sequence ID" value="MCG2616284.1"/>
    <property type="molecule type" value="Genomic_DNA"/>
</dbReference>
<protein>
    <recommendedName>
        <fullName evidence="3">UspA domain-containing protein</fullName>
    </recommendedName>
</protein>
<dbReference type="Gene3D" id="3.40.50.12370">
    <property type="match status" value="1"/>
</dbReference>
<keyword evidence="2" id="KW-1185">Reference proteome</keyword>
<accession>A0ABS9KVL5</accession>
<evidence type="ECO:0008006" key="3">
    <source>
        <dbReference type="Google" id="ProtNLM"/>
    </source>
</evidence>
<reference evidence="1" key="1">
    <citation type="submission" date="2022-01" db="EMBL/GenBank/DDBJ databases">
        <authorList>
            <person name="Jo J.-H."/>
            <person name="Im W.-T."/>
        </authorList>
    </citation>
    <scope>NUCLEOTIDE SEQUENCE</scope>
    <source>
        <strain evidence="1">NA20</strain>
    </source>
</reference>